<evidence type="ECO:0000256" key="1">
    <source>
        <dbReference type="SAM" id="MobiDB-lite"/>
    </source>
</evidence>
<proteinExistence type="predicted"/>
<dbReference type="EMBL" id="AMZH03000347">
    <property type="protein sequence ID" value="RRT84208.1"/>
    <property type="molecule type" value="Genomic_DNA"/>
</dbReference>
<reference evidence="2 3" key="1">
    <citation type="journal article" date="2014" name="Agronomy (Basel)">
        <title>A Draft Genome Sequence for Ensete ventricosum, the Drought-Tolerant Tree Against Hunger.</title>
        <authorList>
            <person name="Harrison J."/>
            <person name="Moore K.A."/>
            <person name="Paszkiewicz K."/>
            <person name="Jones T."/>
            <person name="Grant M."/>
            <person name="Ambacheew D."/>
            <person name="Muzemil S."/>
            <person name="Studholme D.J."/>
        </authorList>
    </citation>
    <scope>NUCLEOTIDE SEQUENCE [LARGE SCALE GENOMIC DNA]</scope>
</reference>
<protein>
    <submittedName>
        <fullName evidence="2">Uncharacterized protein</fullName>
    </submittedName>
</protein>
<accession>A0A427B6X1</accession>
<gene>
    <name evidence="2" type="ORF">B296_00006653</name>
</gene>
<name>A0A427B6X1_ENSVE</name>
<feature type="region of interest" description="Disordered" evidence="1">
    <location>
        <begin position="1"/>
        <end position="24"/>
    </location>
</feature>
<dbReference type="AlphaFoldDB" id="A0A427B6X1"/>
<evidence type="ECO:0000313" key="3">
    <source>
        <dbReference type="Proteomes" id="UP000287651"/>
    </source>
</evidence>
<sequence length="85" mass="8826">MATSAVVTPGARTPRTTEHARGGAEGPGALLVFVIMGGRLVGVSQKQRRPVASAALPSLFTVAVCACDRRLSLVFTPVNLSRLLP</sequence>
<comment type="caution">
    <text evidence="2">The sequence shown here is derived from an EMBL/GenBank/DDBJ whole genome shotgun (WGS) entry which is preliminary data.</text>
</comment>
<organism evidence="2 3">
    <name type="scientific">Ensete ventricosum</name>
    <name type="common">Abyssinian banana</name>
    <name type="synonym">Musa ensete</name>
    <dbReference type="NCBI Taxonomy" id="4639"/>
    <lineage>
        <taxon>Eukaryota</taxon>
        <taxon>Viridiplantae</taxon>
        <taxon>Streptophyta</taxon>
        <taxon>Embryophyta</taxon>
        <taxon>Tracheophyta</taxon>
        <taxon>Spermatophyta</taxon>
        <taxon>Magnoliopsida</taxon>
        <taxon>Liliopsida</taxon>
        <taxon>Zingiberales</taxon>
        <taxon>Musaceae</taxon>
        <taxon>Ensete</taxon>
    </lineage>
</organism>
<dbReference type="Proteomes" id="UP000287651">
    <property type="component" value="Unassembled WGS sequence"/>
</dbReference>
<evidence type="ECO:0000313" key="2">
    <source>
        <dbReference type="EMBL" id="RRT84208.1"/>
    </source>
</evidence>